<gene>
    <name evidence="1" type="ORF">H7B67_03820</name>
</gene>
<dbReference type="RefSeq" id="WP_185118465.1">
    <property type="nucleotide sequence ID" value="NZ_JACJVQ010000003.1"/>
</dbReference>
<reference evidence="1 2" key="1">
    <citation type="submission" date="2020-08" db="EMBL/GenBank/DDBJ databases">
        <title>Cohnella phylogeny.</title>
        <authorList>
            <person name="Dunlap C."/>
        </authorList>
    </citation>
    <scope>NUCLEOTIDE SEQUENCE [LARGE SCALE GENOMIC DNA]</scope>
    <source>
        <strain evidence="1 2">DSM 25241</strain>
    </source>
</reference>
<name>A0A841SPW5_9BACL</name>
<dbReference type="Proteomes" id="UP000535838">
    <property type="component" value="Unassembled WGS sequence"/>
</dbReference>
<organism evidence="1 2">
    <name type="scientific">Cohnella thailandensis</name>
    <dbReference type="NCBI Taxonomy" id="557557"/>
    <lineage>
        <taxon>Bacteria</taxon>
        <taxon>Bacillati</taxon>
        <taxon>Bacillota</taxon>
        <taxon>Bacilli</taxon>
        <taxon>Bacillales</taxon>
        <taxon>Paenibacillaceae</taxon>
        <taxon>Cohnella</taxon>
    </lineage>
</organism>
<sequence length="179" mass="21154">MYTTVLNGRSKKEQDILRRKANRLEADAMYEKVRNKRVEFEEVLTEFTLLDKKIQENNGEVEDTDQSQYTGLLLKSKIKYSLFYNEIEAFCNRLVDKTIESEEYINNEVLPSLKKDAMRQVMFFGTLNEKAKMLSLPPIPKPEPTAFKNFNTVINQYFGDDTHWISELERVRNEKSFVY</sequence>
<accession>A0A841SPW5</accession>
<dbReference type="AlphaFoldDB" id="A0A841SPW5"/>
<proteinExistence type="predicted"/>
<evidence type="ECO:0000313" key="2">
    <source>
        <dbReference type="Proteomes" id="UP000535838"/>
    </source>
</evidence>
<keyword evidence="2" id="KW-1185">Reference proteome</keyword>
<protein>
    <submittedName>
        <fullName evidence="1">Uncharacterized protein</fullName>
    </submittedName>
</protein>
<comment type="caution">
    <text evidence="1">The sequence shown here is derived from an EMBL/GenBank/DDBJ whole genome shotgun (WGS) entry which is preliminary data.</text>
</comment>
<evidence type="ECO:0000313" key="1">
    <source>
        <dbReference type="EMBL" id="MBB6633242.1"/>
    </source>
</evidence>
<dbReference type="EMBL" id="JACJVQ010000003">
    <property type="protein sequence ID" value="MBB6633242.1"/>
    <property type="molecule type" value="Genomic_DNA"/>
</dbReference>